<sequence length="240" mass="27155">MLRFGRDGYRVQFLNPTLQEPTQGFNSVNLDIFLVLLYKFQIESTGRRFVSSSPPYCGNARKILAVRPALAHPLGSLLYPSYSANVHEPSATLQNFCWTSTITSRVFCSRRLNLDEAQGPAPIDYGSLLREDEFHTLADSTIHELQEKFEEYGDSVELDGFDVDYGNQVLTLKLGGLGTYVMNKQTPNRQIWMSSPVSGPSRFDWDKSSEAWVYRRTKAKLLQLLESEVEQLCGKPISLS</sequence>
<dbReference type="GO" id="GO:0004322">
    <property type="term" value="F:ferroxidase activity"/>
    <property type="evidence" value="ECO:0007669"/>
    <property type="project" value="UniProtKB-EC"/>
</dbReference>
<keyword evidence="14" id="KW-1185">Reference proteome</keyword>
<evidence type="ECO:0000313" key="14">
    <source>
        <dbReference type="Proteomes" id="UP001202328"/>
    </source>
</evidence>
<evidence type="ECO:0000256" key="12">
    <source>
        <dbReference type="ARBA" id="ARBA00047990"/>
    </source>
</evidence>
<evidence type="ECO:0000256" key="7">
    <source>
        <dbReference type="ARBA" id="ARBA00022946"/>
    </source>
</evidence>
<comment type="similarity">
    <text evidence="2">Belongs to the frataxin family.</text>
</comment>
<dbReference type="GO" id="GO:0016226">
    <property type="term" value="P:iron-sulfur cluster assembly"/>
    <property type="evidence" value="ECO:0007669"/>
    <property type="project" value="InterPro"/>
</dbReference>
<dbReference type="CDD" id="cd00503">
    <property type="entry name" value="Frataxin"/>
    <property type="match status" value="1"/>
</dbReference>
<dbReference type="PANTHER" id="PTHR16821:SF2">
    <property type="entry name" value="FRATAXIN, MITOCHONDRIAL"/>
    <property type="match status" value="1"/>
</dbReference>
<dbReference type="PANTHER" id="PTHR16821">
    <property type="entry name" value="FRATAXIN"/>
    <property type="match status" value="1"/>
</dbReference>
<dbReference type="Pfam" id="PF01491">
    <property type="entry name" value="Frataxin_Cyay"/>
    <property type="match status" value="1"/>
</dbReference>
<dbReference type="InterPro" id="IPR036524">
    <property type="entry name" value="Frataxin/CyaY_sf"/>
</dbReference>
<keyword evidence="4" id="KW-0409">Iron storage</keyword>
<protein>
    <recommendedName>
        <fullName evidence="3">ferroxidase</fullName>
        <ecNumber evidence="3">1.16.3.1</ecNumber>
    </recommendedName>
</protein>
<evidence type="ECO:0000256" key="3">
    <source>
        <dbReference type="ARBA" id="ARBA00013107"/>
    </source>
</evidence>
<gene>
    <name evidence="13" type="ORF">MKW98_001852</name>
</gene>
<comment type="subcellular location">
    <subcellularLocation>
        <location evidence="1">Mitochondrion</location>
    </subcellularLocation>
</comment>
<comment type="catalytic activity">
    <reaction evidence="12">
        <text>4 Fe(2+) + O2 + 4 H(+) = 4 Fe(3+) + 2 H2O</text>
        <dbReference type="Rhea" id="RHEA:11148"/>
        <dbReference type="ChEBI" id="CHEBI:15377"/>
        <dbReference type="ChEBI" id="CHEBI:15378"/>
        <dbReference type="ChEBI" id="CHEBI:15379"/>
        <dbReference type="ChEBI" id="CHEBI:29033"/>
        <dbReference type="ChEBI" id="CHEBI:29034"/>
        <dbReference type="EC" id="1.16.3.1"/>
    </reaction>
</comment>
<evidence type="ECO:0000256" key="1">
    <source>
        <dbReference type="ARBA" id="ARBA00004173"/>
    </source>
</evidence>
<dbReference type="SUPFAM" id="SSF55387">
    <property type="entry name" value="Frataxin/Nqo15-like"/>
    <property type="match status" value="1"/>
</dbReference>
<dbReference type="InterPro" id="IPR017789">
    <property type="entry name" value="Frataxin"/>
</dbReference>
<evidence type="ECO:0000256" key="8">
    <source>
        <dbReference type="ARBA" id="ARBA00023002"/>
    </source>
</evidence>
<dbReference type="Gene3D" id="3.30.920.10">
    <property type="entry name" value="Frataxin/CyaY"/>
    <property type="match status" value="1"/>
</dbReference>
<dbReference type="PRINTS" id="PR00904">
    <property type="entry name" value="FRATAXIN"/>
</dbReference>
<dbReference type="GO" id="GO:0008198">
    <property type="term" value="F:ferrous iron binding"/>
    <property type="evidence" value="ECO:0007669"/>
    <property type="project" value="TreeGrafter"/>
</dbReference>
<dbReference type="GO" id="GO:0034986">
    <property type="term" value="F:iron chaperone activity"/>
    <property type="evidence" value="ECO:0007669"/>
    <property type="project" value="TreeGrafter"/>
</dbReference>
<evidence type="ECO:0000256" key="5">
    <source>
        <dbReference type="ARBA" id="ARBA00022448"/>
    </source>
</evidence>
<evidence type="ECO:0000256" key="2">
    <source>
        <dbReference type="ARBA" id="ARBA00008183"/>
    </source>
</evidence>
<keyword evidence="7" id="KW-0809">Transit peptide</keyword>
<dbReference type="NCBIfam" id="TIGR03421">
    <property type="entry name" value="FeS_CyaY"/>
    <property type="match status" value="1"/>
</dbReference>
<organism evidence="13 14">
    <name type="scientific">Papaver atlanticum</name>
    <dbReference type="NCBI Taxonomy" id="357466"/>
    <lineage>
        <taxon>Eukaryota</taxon>
        <taxon>Viridiplantae</taxon>
        <taxon>Streptophyta</taxon>
        <taxon>Embryophyta</taxon>
        <taxon>Tracheophyta</taxon>
        <taxon>Spermatophyta</taxon>
        <taxon>Magnoliopsida</taxon>
        <taxon>Ranunculales</taxon>
        <taxon>Papaveraceae</taxon>
        <taxon>Papaveroideae</taxon>
        <taxon>Papaver</taxon>
    </lineage>
</organism>
<dbReference type="SMART" id="SM01219">
    <property type="entry name" value="Frataxin_Cyay"/>
    <property type="match status" value="1"/>
</dbReference>
<dbReference type="GO" id="GO:0008199">
    <property type="term" value="F:ferric iron binding"/>
    <property type="evidence" value="ECO:0007669"/>
    <property type="project" value="InterPro"/>
</dbReference>
<dbReference type="EC" id="1.16.3.1" evidence="3"/>
<keyword evidence="10" id="KW-0406">Ion transport</keyword>
<dbReference type="Proteomes" id="UP001202328">
    <property type="component" value="Unassembled WGS sequence"/>
</dbReference>
<keyword evidence="9" id="KW-0408">Iron</keyword>
<dbReference type="GO" id="GO:0006879">
    <property type="term" value="P:intracellular iron ion homeostasis"/>
    <property type="evidence" value="ECO:0007669"/>
    <property type="project" value="UniProtKB-KW"/>
</dbReference>
<keyword evidence="8" id="KW-0560">Oxidoreductase</keyword>
<evidence type="ECO:0000256" key="6">
    <source>
        <dbReference type="ARBA" id="ARBA00022496"/>
    </source>
</evidence>
<dbReference type="NCBIfam" id="TIGR03422">
    <property type="entry name" value="mito_frataxin"/>
    <property type="match status" value="1"/>
</dbReference>
<evidence type="ECO:0000256" key="11">
    <source>
        <dbReference type="ARBA" id="ARBA00023128"/>
    </source>
</evidence>
<dbReference type="EMBL" id="JAJJMB010005785">
    <property type="protein sequence ID" value="KAI3937281.1"/>
    <property type="molecule type" value="Genomic_DNA"/>
</dbReference>
<dbReference type="AlphaFoldDB" id="A0AAD4XR58"/>
<keyword evidence="11" id="KW-0496">Mitochondrion</keyword>
<dbReference type="PROSITE" id="PS50810">
    <property type="entry name" value="FRATAXIN_2"/>
    <property type="match status" value="1"/>
</dbReference>
<keyword evidence="6" id="KW-0410">Iron transport</keyword>
<dbReference type="GO" id="GO:0006826">
    <property type="term" value="P:iron ion transport"/>
    <property type="evidence" value="ECO:0007669"/>
    <property type="project" value="UniProtKB-KW"/>
</dbReference>
<comment type="caution">
    <text evidence="13">The sequence shown here is derived from an EMBL/GenBank/DDBJ whole genome shotgun (WGS) entry which is preliminary data.</text>
</comment>
<evidence type="ECO:0000256" key="9">
    <source>
        <dbReference type="ARBA" id="ARBA00023004"/>
    </source>
</evidence>
<reference evidence="13" key="1">
    <citation type="submission" date="2022-04" db="EMBL/GenBank/DDBJ databases">
        <title>A functionally conserved STORR gene fusion in Papaver species that diverged 16.8 million years ago.</title>
        <authorList>
            <person name="Catania T."/>
        </authorList>
    </citation>
    <scope>NUCLEOTIDE SEQUENCE</scope>
    <source>
        <strain evidence="13">S-188037</strain>
    </source>
</reference>
<dbReference type="GO" id="GO:0051537">
    <property type="term" value="F:2 iron, 2 sulfur cluster binding"/>
    <property type="evidence" value="ECO:0007669"/>
    <property type="project" value="TreeGrafter"/>
</dbReference>
<keyword evidence="5" id="KW-0813">Transport</keyword>
<accession>A0AAD4XR58</accession>
<evidence type="ECO:0000256" key="4">
    <source>
        <dbReference type="ARBA" id="ARBA00022434"/>
    </source>
</evidence>
<dbReference type="GO" id="GO:0005739">
    <property type="term" value="C:mitochondrion"/>
    <property type="evidence" value="ECO:0007669"/>
    <property type="project" value="UniProtKB-SubCell"/>
</dbReference>
<dbReference type="InterPro" id="IPR002908">
    <property type="entry name" value="Frataxin/CyaY"/>
</dbReference>
<evidence type="ECO:0000313" key="13">
    <source>
        <dbReference type="EMBL" id="KAI3937281.1"/>
    </source>
</evidence>
<name>A0AAD4XR58_9MAGN</name>
<proteinExistence type="inferred from homology"/>
<dbReference type="FunFam" id="3.30.920.10:FF:000003">
    <property type="entry name" value="Frataxin, mitochondrial"/>
    <property type="match status" value="1"/>
</dbReference>
<evidence type="ECO:0000256" key="10">
    <source>
        <dbReference type="ARBA" id="ARBA00023065"/>
    </source>
</evidence>